<organism evidence="6 7">
    <name type="scientific">Stegodyphus mimosarum</name>
    <name type="common">African social velvet spider</name>
    <dbReference type="NCBI Taxonomy" id="407821"/>
    <lineage>
        <taxon>Eukaryota</taxon>
        <taxon>Metazoa</taxon>
        <taxon>Ecdysozoa</taxon>
        <taxon>Arthropoda</taxon>
        <taxon>Chelicerata</taxon>
        <taxon>Arachnida</taxon>
        <taxon>Araneae</taxon>
        <taxon>Araneomorphae</taxon>
        <taxon>Entelegynae</taxon>
        <taxon>Eresoidea</taxon>
        <taxon>Eresidae</taxon>
        <taxon>Stegodyphus</taxon>
    </lineage>
</organism>
<gene>
    <name evidence="6" type="ORF">X975_03497</name>
</gene>
<dbReference type="InterPro" id="IPR013087">
    <property type="entry name" value="Znf_C2H2_type"/>
</dbReference>
<dbReference type="FunFam" id="3.30.160.60:FF:000446">
    <property type="entry name" value="Zinc finger protein"/>
    <property type="match status" value="1"/>
</dbReference>
<protein>
    <recommendedName>
        <fullName evidence="5">C2H2-type domain-containing protein</fullName>
    </recommendedName>
</protein>
<evidence type="ECO:0000256" key="4">
    <source>
        <dbReference type="PROSITE-ProRule" id="PRU00042"/>
    </source>
</evidence>
<accession>A0A087V1A2</accession>
<name>A0A087V1A2_STEMI</name>
<dbReference type="PROSITE" id="PS50157">
    <property type="entry name" value="ZINC_FINGER_C2H2_2"/>
    <property type="match status" value="1"/>
</dbReference>
<evidence type="ECO:0000256" key="3">
    <source>
        <dbReference type="ARBA" id="ARBA00022833"/>
    </source>
</evidence>
<dbReference type="Proteomes" id="UP000054359">
    <property type="component" value="Unassembled WGS sequence"/>
</dbReference>
<feature type="non-terminal residue" evidence="6">
    <location>
        <position position="40"/>
    </location>
</feature>
<keyword evidence="7" id="KW-1185">Reference proteome</keyword>
<reference evidence="6 7" key="1">
    <citation type="submission" date="2013-11" db="EMBL/GenBank/DDBJ databases">
        <title>Genome sequencing of Stegodyphus mimosarum.</title>
        <authorList>
            <person name="Bechsgaard J."/>
        </authorList>
    </citation>
    <scope>NUCLEOTIDE SEQUENCE [LARGE SCALE GENOMIC DNA]</scope>
</reference>
<evidence type="ECO:0000313" key="6">
    <source>
        <dbReference type="EMBL" id="KFM83391.1"/>
    </source>
</evidence>
<dbReference type="PROSITE" id="PS00028">
    <property type="entry name" value="ZINC_FINGER_C2H2_1"/>
    <property type="match status" value="1"/>
</dbReference>
<dbReference type="GO" id="GO:0005634">
    <property type="term" value="C:nucleus"/>
    <property type="evidence" value="ECO:0007669"/>
    <property type="project" value="UniProtKB-ARBA"/>
</dbReference>
<dbReference type="SUPFAM" id="SSF57667">
    <property type="entry name" value="beta-beta-alpha zinc fingers"/>
    <property type="match status" value="1"/>
</dbReference>
<dbReference type="Gene3D" id="3.30.160.60">
    <property type="entry name" value="Classic Zinc Finger"/>
    <property type="match status" value="1"/>
</dbReference>
<evidence type="ECO:0000259" key="5">
    <source>
        <dbReference type="PROSITE" id="PS50157"/>
    </source>
</evidence>
<dbReference type="GO" id="GO:0008270">
    <property type="term" value="F:zinc ion binding"/>
    <property type="evidence" value="ECO:0007669"/>
    <property type="project" value="UniProtKB-KW"/>
</dbReference>
<sequence>MCEICNKSFRCKYKLKSHMIIHALENHHRFVIIHLLKILI</sequence>
<feature type="domain" description="C2H2-type" evidence="5">
    <location>
        <begin position="1"/>
        <end position="27"/>
    </location>
</feature>
<evidence type="ECO:0000313" key="7">
    <source>
        <dbReference type="Proteomes" id="UP000054359"/>
    </source>
</evidence>
<keyword evidence="2 4" id="KW-0863">Zinc-finger</keyword>
<dbReference type="AlphaFoldDB" id="A0A087V1A2"/>
<proteinExistence type="predicted"/>
<evidence type="ECO:0000256" key="2">
    <source>
        <dbReference type="ARBA" id="ARBA00022771"/>
    </source>
</evidence>
<keyword evidence="1" id="KW-0479">Metal-binding</keyword>
<keyword evidence="3" id="KW-0862">Zinc</keyword>
<evidence type="ECO:0000256" key="1">
    <source>
        <dbReference type="ARBA" id="ARBA00022723"/>
    </source>
</evidence>
<dbReference type="InterPro" id="IPR036236">
    <property type="entry name" value="Znf_C2H2_sf"/>
</dbReference>
<dbReference type="EMBL" id="KL819951">
    <property type="protein sequence ID" value="KFM83391.1"/>
    <property type="molecule type" value="Genomic_DNA"/>
</dbReference>